<dbReference type="AlphaFoldDB" id="A0A4V2FT04"/>
<gene>
    <name evidence="1" type="ORF">EV201_0911</name>
</gene>
<evidence type="ECO:0000313" key="2">
    <source>
        <dbReference type="Proteomes" id="UP000293562"/>
    </source>
</evidence>
<protein>
    <submittedName>
        <fullName evidence="1">Uncharacterized protein</fullName>
    </submittedName>
</protein>
<name>A0A4V2FT04_9BACT</name>
<dbReference type="EMBL" id="SHKN01000001">
    <property type="protein sequence ID" value="RZT96275.1"/>
    <property type="molecule type" value="Genomic_DNA"/>
</dbReference>
<keyword evidence="2" id="KW-1185">Reference proteome</keyword>
<sequence>MKGKELIIELAKLFDSDWTPCNQGNSSIWLEKKLDDKILSINFTTTRTYEGFKFVGVMSGSVRFLEVEDILSDLYKQHDLGYELKTIHTSSKRQDYISDYEIVNVSDLDKIKDWITESYTNDIVSFFDSYNTLKKVNEQIDSLKKEDLSSFVFAPPVINIFTIKGLLRTKDFGTYSSWALDVYEQMSVGKEDKFEGKSLRVLKELKKLLTEE</sequence>
<evidence type="ECO:0000313" key="1">
    <source>
        <dbReference type="EMBL" id="RZT96275.1"/>
    </source>
</evidence>
<comment type="caution">
    <text evidence="1">The sequence shown here is derived from an EMBL/GenBank/DDBJ whole genome shotgun (WGS) entry which is preliminary data.</text>
</comment>
<proteinExistence type="predicted"/>
<organism evidence="1 2">
    <name type="scientific">Ancylomarina subtilis</name>
    <dbReference type="NCBI Taxonomy" id="1639035"/>
    <lineage>
        <taxon>Bacteria</taxon>
        <taxon>Pseudomonadati</taxon>
        <taxon>Bacteroidota</taxon>
        <taxon>Bacteroidia</taxon>
        <taxon>Marinilabiliales</taxon>
        <taxon>Marinifilaceae</taxon>
        <taxon>Ancylomarina</taxon>
    </lineage>
</organism>
<dbReference type="RefSeq" id="WP_130306168.1">
    <property type="nucleotide sequence ID" value="NZ_SHKN01000001.1"/>
</dbReference>
<dbReference type="Proteomes" id="UP000293562">
    <property type="component" value="Unassembled WGS sequence"/>
</dbReference>
<accession>A0A4V2FT04</accession>
<reference evidence="1 2" key="1">
    <citation type="submission" date="2019-02" db="EMBL/GenBank/DDBJ databases">
        <title>Genomic Encyclopedia of Type Strains, Phase IV (KMG-IV): sequencing the most valuable type-strain genomes for metagenomic binning, comparative biology and taxonomic classification.</title>
        <authorList>
            <person name="Goeker M."/>
        </authorList>
    </citation>
    <scope>NUCLEOTIDE SEQUENCE [LARGE SCALE GENOMIC DNA]</scope>
    <source>
        <strain evidence="1 2">DSM 28825</strain>
    </source>
</reference>